<dbReference type="RefSeq" id="WP_259326727.1">
    <property type="nucleotide sequence ID" value="NZ_JAPDVB010000001.1"/>
</dbReference>
<dbReference type="SUPFAM" id="SSF103088">
    <property type="entry name" value="OmpA-like"/>
    <property type="match status" value="1"/>
</dbReference>
<evidence type="ECO:0000256" key="1">
    <source>
        <dbReference type="PROSITE-ProRule" id="PRU00473"/>
    </source>
</evidence>
<dbReference type="InterPro" id="IPR036737">
    <property type="entry name" value="OmpA-like_sf"/>
</dbReference>
<reference evidence="3" key="1">
    <citation type="submission" date="2022-11" db="EMBL/GenBank/DDBJ databases">
        <title>Genomic repertoires linked with pathogenic potency of arthritogenic Prevotella copri isolated from the gut of rheumatoid arthritis patients.</title>
        <authorList>
            <person name="Nii T."/>
            <person name="Maeda Y."/>
            <person name="Motooka D."/>
            <person name="Naito M."/>
            <person name="Matsumoto Y."/>
            <person name="Ogawa T."/>
            <person name="Oguro-Igashira E."/>
            <person name="Kishikawa T."/>
            <person name="Yamashita M."/>
            <person name="Koizumi S."/>
            <person name="Kurakawa T."/>
            <person name="Okumura R."/>
            <person name="Kayama H."/>
            <person name="Murakami M."/>
            <person name="Sakaguchi T."/>
            <person name="Das B."/>
            <person name="Nakamura S."/>
            <person name="Okada Y."/>
            <person name="Kumanogoh A."/>
            <person name="Takeda K."/>
        </authorList>
    </citation>
    <scope>NUCLEOTIDE SEQUENCE</scope>
    <source>
        <strain evidence="3">H105_2-2</strain>
    </source>
</reference>
<dbReference type="Proteomes" id="UP001208620">
    <property type="component" value="Unassembled WGS sequence"/>
</dbReference>
<dbReference type="CDD" id="cd07185">
    <property type="entry name" value="OmpA_C-like"/>
    <property type="match status" value="1"/>
</dbReference>
<dbReference type="GO" id="GO:0016020">
    <property type="term" value="C:membrane"/>
    <property type="evidence" value="ECO:0007669"/>
    <property type="project" value="UniProtKB-UniRule"/>
</dbReference>
<gene>
    <name evidence="3" type="ORF">ONT01_07895</name>
</gene>
<keyword evidence="1" id="KW-0472">Membrane</keyword>
<proteinExistence type="predicted"/>
<evidence type="ECO:0000313" key="4">
    <source>
        <dbReference type="Proteomes" id="UP001208620"/>
    </source>
</evidence>
<comment type="caution">
    <text evidence="3">The sequence shown here is derived from an EMBL/GenBank/DDBJ whole genome shotgun (WGS) entry which is preliminary data.</text>
</comment>
<dbReference type="EMBL" id="JAPDVD010000001">
    <property type="protein sequence ID" value="MCW4137700.1"/>
    <property type="molecule type" value="Genomic_DNA"/>
</dbReference>
<protein>
    <submittedName>
        <fullName evidence="3">OmpA family protein</fullName>
    </submittedName>
</protein>
<dbReference type="PROSITE" id="PS51123">
    <property type="entry name" value="OMPA_2"/>
    <property type="match status" value="1"/>
</dbReference>
<dbReference type="Pfam" id="PF00691">
    <property type="entry name" value="OmpA"/>
    <property type="match status" value="1"/>
</dbReference>
<feature type="domain" description="OmpA-like" evidence="2">
    <location>
        <begin position="184"/>
        <end position="295"/>
    </location>
</feature>
<evidence type="ECO:0000259" key="2">
    <source>
        <dbReference type="PROSITE" id="PS51123"/>
    </source>
</evidence>
<dbReference type="InterPro" id="IPR050330">
    <property type="entry name" value="Bact_OuterMem_StrucFunc"/>
</dbReference>
<evidence type="ECO:0000313" key="3">
    <source>
        <dbReference type="EMBL" id="MCW4137700.1"/>
    </source>
</evidence>
<dbReference type="Gene3D" id="3.30.1330.60">
    <property type="entry name" value="OmpA-like domain"/>
    <property type="match status" value="1"/>
</dbReference>
<name>A0AAW5U8Q0_9BACT</name>
<sequence length="295" mass="33047">MNGLWSKGGWAGFRSKVGEKPYNAKYKFKYMAPGVDFMFNLSNLFCGWNPNRVFNISAFAGGGINWAGGNQEINGIAATLENFNNYNLEYLWQGKKVRPYGRAGIDLEFKVSKAVSIMLEGNANMISDKYNSKKEDNPDWYFNALAGVRINLGKSYTKKAKPVEEPAPAPAPKQEYVAPKPAPVEKKVEEIRRDIFFTINSYKIAPAEDAKIREVVDFLNKNTEAKVVVTGYADKGTGYDVINDRIAAKRVAAVVWMLTKKYNIPSERITEESKGARVQPFAENAENRVTIMIAK</sequence>
<organism evidence="3 4">
    <name type="scientific">Segatella copri</name>
    <dbReference type="NCBI Taxonomy" id="165179"/>
    <lineage>
        <taxon>Bacteria</taxon>
        <taxon>Pseudomonadati</taxon>
        <taxon>Bacteroidota</taxon>
        <taxon>Bacteroidia</taxon>
        <taxon>Bacteroidales</taxon>
        <taxon>Prevotellaceae</taxon>
        <taxon>Segatella</taxon>
    </lineage>
</organism>
<accession>A0AAW5U8Q0</accession>
<dbReference type="AlphaFoldDB" id="A0AAW5U8Q0"/>
<dbReference type="PANTHER" id="PTHR30329">
    <property type="entry name" value="STATOR ELEMENT OF FLAGELLAR MOTOR COMPLEX"/>
    <property type="match status" value="1"/>
</dbReference>
<dbReference type="InterPro" id="IPR006665">
    <property type="entry name" value="OmpA-like"/>
</dbReference>
<dbReference type="PANTHER" id="PTHR30329:SF21">
    <property type="entry name" value="LIPOPROTEIN YIAD-RELATED"/>
    <property type="match status" value="1"/>
</dbReference>